<keyword evidence="1" id="KW-0472">Membrane</keyword>
<comment type="caution">
    <text evidence="2">The sequence shown here is derived from an EMBL/GenBank/DDBJ whole genome shotgun (WGS) entry which is preliminary data.</text>
</comment>
<keyword evidence="1" id="KW-1133">Transmembrane helix</keyword>
<dbReference type="AlphaFoldDB" id="A0A4S8N8Z0"/>
<dbReference type="SUPFAM" id="SSF50998">
    <property type="entry name" value="Quinoprotein alcohol dehydrogenase-like"/>
    <property type="match status" value="1"/>
</dbReference>
<protein>
    <submittedName>
        <fullName evidence="2">WD40 repeat domain-containing protein</fullName>
    </submittedName>
</protein>
<proteinExistence type="predicted"/>
<gene>
    <name evidence="2" type="ORF">E9934_12615</name>
</gene>
<sequence length="341" mass="35856">MSGLERVLLALLPTAFVVGVLTPGSALEPADSEVAFSFADVDIRESSGLVARSGLVVTVNDSGDSSRVFTVDPATGETVGTSEWSADAVDIEALAPGADGTDSVLVGDIGDNAAAREEVVVSQVPFARGDLDFEATQWRFAYSDGPHDAETLLVHPVTGRIYVVAKEFIGRIYEAPEELDASGVNELTPLEEPDGRVLGVATDGTFFPDGQHLLLRNYGQAAVYTWPALERLGTFDLPAQPQGEGIAVSESGDILVSSEGEHADVLRVELPADVQAAMAAEPGELSSEFPADDPCPASAMACTVDVSSDDERGWWPWALGGLGGLVGLLLVIVLVRSLRRH</sequence>
<reference evidence="2 3" key="1">
    <citation type="journal article" date="2009" name="Int. J. Syst. Evol. Microbiol.">
        <title>Nocardioides caeni sp. nov., isolated from wastewater.</title>
        <authorList>
            <person name="Yoon J.H."/>
            <person name="Kang S.J."/>
            <person name="Park S."/>
            <person name="Kim W."/>
            <person name="Oh T.K."/>
        </authorList>
    </citation>
    <scope>NUCLEOTIDE SEQUENCE [LARGE SCALE GENOMIC DNA]</scope>
    <source>
        <strain evidence="2 3">DSM 23134</strain>
    </source>
</reference>
<feature type="transmembrane region" description="Helical" evidence="1">
    <location>
        <begin position="314"/>
        <end position="335"/>
    </location>
</feature>
<dbReference type="OrthoDB" id="9801244at2"/>
<organism evidence="2 3">
    <name type="scientific">Nocardioides caeni</name>
    <dbReference type="NCBI Taxonomy" id="574700"/>
    <lineage>
        <taxon>Bacteria</taxon>
        <taxon>Bacillati</taxon>
        <taxon>Actinomycetota</taxon>
        <taxon>Actinomycetes</taxon>
        <taxon>Propionibacteriales</taxon>
        <taxon>Nocardioidaceae</taxon>
        <taxon>Nocardioides</taxon>
    </lineage>
</organism>
<accession>A0A4S8N8Z0</accession>
<keyword evidence="3" id="KW-1185">Reference proteome</keyword>
<evidence type="ECO:0000313" key="2">
    <source>
        <dbReference type="EMBL" id="THV12181.1"/>
    </source>
</evidence>
<name>A0A4S8N8Z0_9ACTN</name>
<evidence type="ECO:0000313" key="3">
    <source>
        <dbReference type="Proteomes" id="UP000307087"/>
    </source>
</evidence>
<dbReference type="RefSeq" id="WP_136563233.1">
    <property type="nucleotide sequence ID" value="NZ_BAABLS010000004.1"/>
</dbReference>
<evidence type="ECO:0000256" key="1">
    <source>
        <dbReference type="SAM" id="Phobius"/>
    </source>
</evidence>
<dbReference type="EMBL" id="STGW01000007">
    <property type="protein sequence ID" value="THV12181.1"/>
    <property type="molecule type" value="Genomic_DNA"/>
</dbReference>
<keyword evidence="1" id="KW-0812">Transmembrane</keyword>
<dbReference type="InterPro" id="IPR011047">
    <property type="entry name" value="Quinoprotein_ADH-like_sf"/>
</dbReference>
<dbReference type="Proteomes" id="UP000307087">
    <property type="component" value="Unassembled WGS sequence"/>
</dbReference>